<evidence type="ECO:0000259" key="12">
    <source>
        <dbReference type="PROSITE" id="PS50893"/>
    </source>
</evidence>
<feature type="transmembrane region" description="Helical" evidence="11">
    <location>
        <begin position="26"/>
        <end position="48"/>
    </location>
</feature>
<evidence type="ECO:0000256" key="7">
    <source>
        <dbReference type="ARBA" id="ARBA00022967"/>
    </source>
</evidence>
<keyword evidence="3" id="KW-1003">Cell membrane</keyword>
<dbReference type="RefSeq" id="WP_238896167.1">
    <property type="nucleotide sequence ID" value="NZ_JAKOGG010000005.1"/>
</dbReference>
<keyword evidence="2" id="KW-0813">Transport</keyword>
<dbReference type="PANTHER" id="PTHR43394">
    <property type="entry name" value="ATP-DEPENDENT PERMEASE MDL1, MITOCHONDRIAL"/>
    <property type="match status" value="1"/>
</dbReference>
<dbReference type="InterPro" id="IPR027417">
    <property type="entry name" value="P-loop_NTPase"/>
</dbReference>
<dbReference type="Pfam" id="PF00005">
    <property type="entry name" value="ABC_tran"/>
    <property type="match status" value="1"/>
</dbReference>
<keyword evidence="7" id="KW-1278">Translocase</keyword>
<evidence type="ECO:0000256" key="8">
    <source>
        <dbReference type="ARBA" id="ARBA00022989"/>
    </source>
</evidence>
<feature type="transmembrane region" description="Helical" evidence="11">
    <location>
        <begin position="184"/>
        <end position="204"/>
    </location>
</feature>
<proteinExistence type="predicted"/>
<dbReference type="SUPFAM" id="SSF52540">
    <property type="entry name" value="P-loop containing nucleoside triphosphate hydrolases"/>
    <property type="match status" value="1"/>
</dbReference>
<keyword evidence="10 11" id="KW-0472">Membrane</keyword>
<dbReference type="CDD" id="cd18552">
    <property type="entry name" value="ABC_6TM_MsbA_like"/>
    <property type="match status" value="1"/>
</dbReference>
<comment type="caution">
    <text evidence="14">The sequence shown here is derived from an EMBL/GenBank/DDBJ whole genome shotgun (WGS) entry which is preliminary data.</text>
</comment>
<evidence type="ECO:0000313" key="14">
    <source>
        <dbReference type="EMBL" id="MCS4556777.1"/>
    </source>
</evidence>
<gene>
    <name evidence="14" type="primary">msbA</name>
    <name evidence="14" type="ORF">L9G74_10015</name>
</gene>
<evidence type="ECO:0000256" key="5">
    <source>
        <dbReference type="ARBA" id="ARBA00022741"/>
    </source>
</evidence>
<dbReference type="InterPro" id="IPR039421">
    <property type="entry name" value="Type_1_exporter"/>
</dbReference>
<reference evidence="15" key="1">
    <citation type="submission" date="2023-07" db="EMBL/GenBank/DDBJ databases">
        <title>Shewanella mangrovi sp. nov., an acetaldehyde- degrading bacterium isolated from mangrove sediment.</title>
        <authorList>
            <person name="Liu Y."/>
        </authorList>
    </citation>
    <scope>NUCLEOTIDE SEQUENCE [LARGE SCALE GENOMIC DNA]</scope>
    <source>
        <strain evidence="15">C32</strain>
    </source>
</reference>
<dbReference type="PROSITE" id="PS50929">
    <property type="entry name" value="ABC_TM1F"/>
    <property type="match status" value="1"/>
</dbReference>
<comment type="subcellular location">
    <subcellularLocation>
        <location evidence="1">Cell membrane</location>
        <topology evidence="1">Multi-pass membrane protein</topology>
    </subcellularLocation>
</comment>
<name>A0ABT2FKE1_9GAMM</name>
<evidence type="ECO:0000256" key="3">
    <source>
        <dbReference type="ARBA" id="ARBA00022475"/>
    </source>
</evidence>
<feature type="domain" description="ABC transporter" evidence="12">
    <location>
        <begin position="361"/>
        <end position="598"/>
    </location>
</feature>
<protein>
    <submittedName>
        <fullName evidence="14">Lipid A export permease/ATP-binding protein MsbA</fullName>
    </submittedName>
</protein>
<dbReference type="PANTHER" id="PTHR43394:SF1">
    <property type="entry name" value="ATP-BINDING CASSETTE SUB-FAMILY B MEMBER 10, MITOCHONDRIAL"/>
    <property type="match status" value="1"/>
</dbReference>
<dbReference type="NCBIfam" id="TIGR02203">
    <property type="entry name" value="MsbA_lipidA"/>
    <property type="match status" value="1"/>
</dbReference>
<evidence type="ECO:0000256" key="6">
    <source>
        <dbReference type="ARBA" id="ARBA00022840"/>
    </source>
</evidence>
<accession>A0ABT2FKE1</accession>
<dbReference type="CDD" id="cd03251">
    <property type="entry name" value="ABCC_MsbA"/>
    <property type="match status" value="1"/>
</dbReference>
<dbReference type="EMBL" id="JAKOGG010000005">
    <property type="protein sequence ID" value="MCS4556777.1"/>
    <property type="molecule type" value="Genomic_DNA"/>
</dbReference>
<dbReference type="InterPro" id="IPR003439">
    <property type="entry name" value="ABC_transporter-like_ATP-bd"/>
</dbReference>
<dbReference type="PROSITE" id="PS50893">
    <property type="entry name" value="ABC_TRANSPORTER_2"/>
    <property type="match status" value="1"/>
</dbReference>
<dbReference type="Proteomes" id="UP001201549">
    <property type="component" value="Unassembled WGS sequence"/>
</dbReference>
<keyword evidence="9" id="KW-0445">Lipid transport</keyword>
<keyword evidence="5" id="KW-0547">Nucleotide-binding</keyword>
<evidence type="ECO:0000256" key="9">
    <source>
        <dbReference type="ARBA" id="ARBA00023055"/>
    </source>
</evidence>
<dbReference type="Gene3D" id="1.20.1560.10">
    <property type="entry name" value="ABC transporter type 1, transmembrane domain"/>
    <property type="match status" value="1"/>
</dbReference>
<dbReference type="InterPro" id="IPR017871">
    <property type="entry name" value="ABC_transporter-like_CS"/>
</dbReference>
<dbReference type="Pfam" id="PF00664">
    <property type="entry name" value="ABC_membrane"/>
    <property type="match status" value="1"/>
</dbReference>
<sequence length="602" mass="66527">MTPQPTTRNRDIFKRLLTYVSHLKGIFIISALALVAYALVDATFLYLIKPFIDEGFASTPHPSSVGGIEIASSKGFQSGSDVLKIAPFIVIGLFAMRGTFNFIATYGVSYMSAHVVQTMRQQVFDHILALPVRYMDKVSPGELISKVTYDTEQIARASGNTLVSLIRDGVAVIAYLSVMFYYSWKLSLCILIIVPLISIVIATVNRRLRKVSRQIQNAMGTVTSASEQMIKGHKNVLVFGGQKTESERFAKVNKYNRYQNMKLATVQAISQPVVMVISSLALGGVIYTASFESLHNELTAGIFATILSTMIAMQGPIKSLTRLNAEFQRGMTACATVFELIDTPAEKDTGTVEVERVKGDLRFDNVSFHYPDHKKLALDRISLSVEQGKTLALVGRSGSGKSTIASLITRFYSELEQGKITLDGIDLQDYTLKSLRSQVALVSQQVTLFNDTIANNIAYAYPGKVTREQVEEAARLAYAMEFIERLPEGLDTEIGENGVMLSGGQRQRIAIARAILRDAPVLILDEATSALDTESEKAIQKGLDNLRRNRTSIVIAHRLSTIENADEILVIDQGRIVERGDHHQLLQRDGMYAKLYQMQFGG</sequence>
<dbReference type="SMART" id="SM00382">
    <property type="entry name" value="AAA"/>
    <property type="match status" value="1"/>
</dbReference>
<evidence type="ECO:0000313" key="15">
    <source>
        <dbReference type="Proteomes" id="UP001201549"/>
    </source>
</evidence>
<evidence type="ECO:0000256" key="10">
    <source>
        <dbReference type="ARBA" id="ARBA00023136"/>
    </source>
</evidence>
<keyword evidence="8 11" id="KW-1133">Transmembrane helix</keyword>
<keyword evidence="15" id="KW-1185">Reference proteome</keyword>
<evidence type="ECO:0000259" key="13">
    <source>
        <dbReference type="PROSITE" id="PS50929"/>
    </source>
</evidence>
<evidence type="ECO:0000256" key="1">
    <source>
        <dbReference type="ARBA" id="ARBA00004651"/>
    </source>
</evidence>
<feature type="transmembrane region" description="Helical" evidence="11">
    <location>
        <begin position="82"/>
        <end position="104"/>
    </location>
</feature>
<dbReference type="InterPro" id="IPR011527">
    <property type="entry name" value="ABC1_TM_dom"/>
</dbReference>
<keyword evidence="4 11" id="KW-0812">Transmembrane</keyword>
<dbReference type="SUPFAM" id="SSF90123">
    <property type="entry name" value="ABC transporter transmembrane region"/>
    <property type="match status" value="1"/>
</dbReference>
<dbReference type="InterPro" id="IPR036640">
    <property type="entry name" value="ABC1_TM_sf"/>
</dbReference>
<dbReference type="InterPro" id="IPR011917">
    <property type="entry name" value="ABC_transpr_lipidA"/>
</dbReference>
<feature type="transmembrane region" description="Helical" evidence="11">
    <location>
        <begin position="298"/>
        <end position="317"/>
    </location>
</feature>
<feature type="transmembrane region" description="Helical" evidence="11">
    <location>
        <begin position="263"/>
        <end position="286"/>
    </location>
</feature>
<organism evidence="14 15">
    <name type="scientific">Shewanella electrica</name>
    <dbReference type="NCBI Taxonomy" id="515560"/>
    <lineage>
        <taxon>Bacteria</taxon>
        <taxon>Pseudomonadati</taxon>
        <taxon>Pseudomonadota</taxon>
        <taxon>Gammaproteobacteria</taxon>
        <taxon>Alteromonadales</taxon>
        <taxon>Shewanellaceae</taxon>
        <taxon>Shewanella</taxon>
    </lineage>
</organism>
<dbReference type="InterPro" id="IPR003593">
    <property type="entry name" value="AAA+_ATPase"/>
</dbReference>
<dbReference type="PROSITE" id="PS00211">
    <property type="entry name" value="ABC_TRANSPORTER_1"/>
    <property type="match status" value="1"/>
</dbReference>
<evidence type="ECO:0000256" key="4">
    <source>
        <dbReference type="ARBA" id="ARBA00022692"/>
    </source>
</evidence>
<feature type="domain" description="ABC transmembrane type-1" evidence="13">
    <location>
        <begin position="28"/>
        <end position="329"/>
    </location>
</feature>
<evidence type="ECO:0000256" key="2">
    <source>
        <dbReference type="ARBA" id="ARBA00022448"/>
    </source>
</evidence>
<dbReference type="Gene3D" id="3.40.50.300">
    <property type="entry name" value="P-loop containing nucleotide triphosphate hydrolases"/>
    <property type="match status" value="1"/>
</dbReference>
<evidence type="ECO:0000256" key="11">
    <source>
        <dbReference type="SAM" id="Phobius"/>
    </source>
</evidence>
<keyword evidence="6" id="KW-0067">ATP-binding</keyword>